<dbReference type="PANTHER" id="PTHR44749:SF1">
    <property type="entry name" value="TETRATRICOPEPTIDE-LIKE HELICAL DOMAIN-CONTAINING PROTEIN"/>
    <property type="match status" value="1"/>
</dbReference>
<dbReference type="VEuPathDB" id="TrichDB:TVAG_435850"/>
<dbReference type="Proteomes" id="UP000001542">
    <property type="component" value="Unassembled WGS sequence"/>
</dbReference>
<dbReference type="PROSITE" id="PS50005">
    <property type="entry name" value="TPR"/>
    <property type="match status" value="1"/>
</dbReference>
<evidence type="ECO:0000313" key="2">
    <source>
        <dbReference type="EMBL" id="EAX97838.1"/>
    </source>
</evidence>
<evidence type="ECO:0000256" key="1">
    <source>
        <dbReference type="PROSITE-ProRule" id="PRU00339"/>
    </source>
</evidence>
<dbReference type="InParanoid" id="A2FB57"/>
<dbReference type="RefSeq" id="XP_001310768.1">
    <property type="nucleotide sequence ID" value="XM_001310767.1"/>
</dbReference>
<dbReference type="InterPro" id="IPR019734">
    <property type="entry name" value="TPR_rpt"/>
</dbReference>
<dbReference type="SMR" id="A2FB57"/>
<dbReference type="OrthoDB" id="10553295at2759"/>
<keyword evidence="3" id="KW-1185">Reference proteome</keyword>
<dbReference type="SMART" id="SM00028">
    <property type="entry name" value="TPR"/>
    <property type="match status" value="2"/>
</dbReference>
<reference evidence="2" key="2">
    <citation type="journal article" date="2007" name="Science">
        <title>Draft genome sequence of the sexually transmitted pathogen Trichomonas vaginalis.</title>
        <authorList>
            <person name="Carlton J.M."/>
            <person name="Hirt R.P."/>
            <person name="Silva J.C."/>
            <person name="Delcher A.L."/>
            <person name="Schatz M."/>
            <person name="Zhao Q."/>
            <person name="Wortman J.R."/>
            <person name="Bidwell S.L."/>
            <person name="Alsmark U.C.M."/>
            <person name="Besteiro S."/>
            <person name="Sicheritz-Ponten T."/>
            <person name="Noel C.J."/>
            <person name="Dacks J.B."/>
            <person name="Foster P.G."/>
            <person name="Simillion C."/>
            <person name="Van de Peer Y."/>
            <person name="Miranda-Saavedra D."/>
            <person name="Barton G.J."/>
            <person name="Westrop G.D."/>
            <person name="Mueller S."/>
            <person name="Dessi D."/>
            <person name="Fiori P.L."/>
            <person name="Ren Q."/>
            <person name="Paulsen I."/>
            <person name="Zhang H."/>
            <person name="Bastida-Corcuera F.D."/>
            <person name="Simoes-Barbosa A."/>
            <person name="Brown M.T."/>
            <person name="Hayes R.D."/>
            <person name="Mukherjee M."/>
            <person name="Okumura C.Y."/>
            <person name="Schneider R."/>
            <person name="Smith A.J."/>
            <person name="Vanacova S."/>
            <person name="Villalvazo M."/>
            <person name="Haas B.J."/>
            <person name="Pertea M."/>
            <person name="Feldblyum T.V."/>
            <person name="Utterback T.R."/>
            <person name="Shu C.L."/>
            <person name="Osoegawa K."/>
            <person name="de Jong P.J."/>
            <person name="Hrdy I."/>
            <person name="Horvathova L."/>
            <person name="Zubacova Z."/>
            <person name="Dolezal P."/>
            <person name="Malik S.B."/>
            <person name="Logsdon J.M. Jr."/>
            <person name="Henze K."/>
            <person name="Gupta A."/>
            <person name="Wang C.C."/>
            <person name="Dunne R.L."/>
            <person name="Upcroft J.A."/>
            <person name="Upcroft P."/>
            <person name="White O."/>
            <person name="Salzberg S.L."/>
            <person name="Tang P."/>
            <person name="Chiu C.-H."/>
            <person name="Lee Y.-S."/>
            <person name="Embley T.M."/>
            <person name="Coombs G.H."/>
            <person name="Mottram J.C."/>
            <person name="Tachezy J."/>
            <person name="Fraser-Liggett C.M."/>
            <person name="Johnson P.J."/>
        </authorList>
    </citation>
    <scope>NUCLEOTIDE SEQUENCE [LARGE SCALE GENOMIC DNA]</scope>
    <source>
        <strain evidence="2">G3</strain>
    </source>
</reference>
<evidence type="ECO:0000313" key="3">
    <source>
        <dbReference type="Proteomes" id="UP000001542"/>
    </source>
</evidence>
<dbReference type="Gene3D" id="1.25.40.10">
    <property type="entry name" value="Tetratricopeptide repeat domain"/>
    <property type="match status" value="1"/>
</dbReference>
<proteinExistence type="predicted"/>
<accession>A2FB57</accession>
<feature type="repeat" description="TPR" evidence="1">
    <location>
        <begin position="123"/>
        <end position="156"/>
    </location>
</feature>
<dbReference type="VEuPathDB" id="TrichDB:TVAGG3_0058230"/>
<keyword evidence="1" id="KW-0802">TPR repeat</keyword>
<dbReference type="InterPro" id="IPR011990">
    <property type="entry name" value="TPR-like_helical_dom_sf"/>
</dbReference>
<protein>
    <submittedName>
        <fullName evidence="2">TPR Domain containing protein</fullName>
    </submittedName>
</protein>
<dbReference type="KEGG" id="tva:4755623"/>
<dbReference type="EMBL" id="DS113698">
    <property type="protein sequence ID" value="EAX97838.1"/>
    <property type="molecule type" value="Genomic_DNA"/>
</dbReference>
<sequence>MSTLEILHDGNNAFYAKKYTLAYKLYDYVMKNSKNEREKLIAQANLAILQEEINMNEAGDDTYPMNVDTSMIGIWPKRKTYIPDERTPIEEESSQGENEITYEPGLKVLSKATEIIENQKSKSYPYSQRGDIFTMMGLYKNATNDLRKALDLDASQSLLLKLVNSSLFSNDLDTYSFIIHNFDDNSCFGALSQGLLLWSSRRFDEALKYINKAIENEEENALLMRARLYFVLGQINNSYNDWLQSGYASDDIVFVLKFLRDTAIPPEPKDDTWKSYSLRHFRAGIYKSLFYERMITVPLDLWIPLQVQSEWASGGMLRYPPVPLCQSEQSYPEGFALGLSESQRAAAKALLRTAYRIGASTSSRECSPRAFKCVGMAVLELSEEIRSSPVSFSQAAAIPAHWLRLLDPMQPLFMRCSLRDCPIVLHVQRDLFLSDLIIFQPTLLSIVKKNLLESCKDIIAQKISLAKTADDIWDIVRSDVSVRIGSSDSEIYIRKMPAGHIEFGIVIPSGQSHLDELAKAEVSWSALMNTLARGPKVECLEHLMRFLYHWMRSCPLTAQSHTVGMIIFHAIIVVILKRAAFDLPPPIHVLIEAILANDFPEFKETLTSHMKASLIDEHITEIPSIRENLPNFPSRIAALIIDDAKKEESK</sequence>
<gene>
    <name evidence="2" type="ORF">TVAG_435850</name>
</gene>
<name>A2FB57_TRIV3</name>
<dbReference type="AlphaFoldDB" id="A2FB57"/>
<dbReference type="PANTHER" id="PTHR44749">
    <property type="entry name" value="SUPPRESSOR OF RPS4-RLD 1"/>
    <property type="match status" value="1"/>
</dbReference>
<dbReference type="SUPFAM" id="SSF48452">
    <property type="entry name" value="TPR-like"/>
    <property type="match status" value="1"/>
</dbReference>
<organism evidence="2 3">
    <name type="scientific">Trichomonas vaginalis (strain ATCC PRA-98 / G3)</name>
    <dbReference type="NCBI Taxonomy" id="412133"/>
    <lineage>
        <taxon>Eukaryota</taxon>
        <taxon>Metamonada</taxon>
        <taxon>Parabasalia</taxon>
        <taxon>Trichomonadida</taxon>
        <taxon>Trichomonadidae</taxon>
        <taxon>Trichomonas</taxon>
    </lineage>
</organism>
<dbReference type="GO" id="GO:0045892">
    <property type="term" value="P:negative regulation of DNA-templated transcription"/>
    <property type="evidence" value="ECO:0007669"/>
    <property type="project" value="InterPro"/>
</dbReference>
<reference evidence="2" key="1">
    <citation type="submission" date="2006-10" db="EMBL/GenBank/DDBJ databases">
        <authorList>
            <person name="Amadeo P."/>
            <person name="Zhao Q."/>
            <person name="Wortman J."/>
            <person name="Fraser-Liggett C."/>
            <person name="Carlton J."/>
        </authorList>
    </citation>
    <scope>NUCLEOTIDE SEQUENCE</scope>
    <source>
        <strain evidence="2">G3</strain>
    </source>
</reference>
<dbReference type="InterPro" id="IPR044650">
    <property type="entry name" value="SRFR1-like"/>
</dbReference>